<dbReference type="InterPro" id="IPR036206">
    <property type="entry name" value="ThiamineP_synth_sf"/>
</dbReference>
<dbReference type="GO" id="GO:0006260">
    <property type="term" value="P:DNA replication"/>
    <property type="evidence" value="ECO:0007669"/>
    <property type="project" value="UniProtKB-KW"/>
</dbReference>
<comment type="caution">
    <text evidence="19">The sequence shown here is derived from an EMBL/GenBank/DDBJ whole genome shotgun (WGS) entry which is preliminary data.</text>
</comment>
<dbReference type="GO" id="GO:0008413">
    <property type="term" value="F:8-oxo-7,8-dihydroguanosine triphosphate pyrophosphatase activity"/>
    <property type="evidence" value="ECO:0007669"/>
    <property type="project" value="TreeGrafter"/>
</dbReference>
<keyword evidence="6" id="KW-0227">DNA damage</keyword>
<evidence type="ECO:0000256" key="7">
    <source>
        <dbReference type="ARBA" id="ARBA00022801"/>
    </source>
</evidence>
<dbReference type="InterPro" id="IPR015797">
    <property type="entry name" value="NUDIX_hydrolase-like_dom_sf"/>
</dbReference>
<sequence length="321" mass="35377">MHEKIIDVAVGVMLRPDGTVLLGNRPPDKPWPGWWELPGGKLEPGETVMQALVRELREEIGVTVTFAQPWVTYVHRYPTTTVRLAFCRITGWEGEPKGLENQELRWVDIKTAHEIPQLLPATLPPLRWLQLPNFYAISNAGSPDGLTAFLAKLDHALARGMRLLQWREPAWPDGTASKSLHEALLEVISRCHQAGARVLVNSVHPIEWAHQADGLHLRSEDAHAHQLRPELKKAQLLAVSTHHEDDLARARELMADFVVLGPVLETASHPGAATMGWEKFARLNQQAGMPVYALGGQSAATLPIALSVGGHGVAGIRSWIA</sequence>
<dbReference type="InterPro" id="IPR022998">
    <property type="entry name" value="ThiamineP_synth_TenI"/>
</dbReference>
<evidence type="ECO:0000256" key="2">
    <source>
        <dbReference type="ARBA" id="ARBA00005582"/>
    </source>
</evidence>
<comment type="catalytic activity">
    <reaction evidence="10">
        <text>8-oxo-dGTP + H2O = 8-oxo-dGMP + diphosphate + H(+)</text>
        <dbReference type="Rhea" id="RHEA:31575"/>
        <dbReference type="ChEBI" id="CHEBI:15377"/>
        <dbReference type="ChEBI" id="CHEBI:15378"/>
        <dbReference type="ChEBI" id="CHEBI:33019"/>
        <dbReference type="ChEBI" id="CHEBI:63224"/>
        <dbReference type="ChEBI" id="CHEBI:77896"/>
        <dbReference type="EC" id="3.6.1.55"/>
    </reaction>
</comment>
<dbReference type="SUPFAM" id="SSF51391">
    <property type="entry name" value="Thiamin phosphate synthase"/>
    <property type="match status" value="1"/>
</dbReference>
<dbReference type="InterPro" id="IPR047127">
    <property type="entry name" value="MutT-like"/>
</dbReference>
<comment type="catalytic activity">
    <reaction evidence="11">
        <text>8-oxo-GTP + H2O = 8-oxo-GMP + diphosphate + H(+)</text>
        <dbReference type="Rhea" id="RHEA:67616"/>
        <dbReference type="ChEBI" id="CHEBI:15377"/>
        <dbReference type="ChEBI" id="CHEBI:15378"/>
        <dbReference type="ChEBI" id="CHEBI:33019"/>
        <dbReference type="ChEBI" id="CHEBI:143553"/>
        <dbReference type="ChEBI" id="CHEBI:145694"/>
    </reaction>
</comment>
<dbReference type="InterPro" id="IPR013785">
    <property type="entry name" value="Aldolase_TIM"/>
</dbReference>
<dbReference type="EMBL" id="JAAGRN010000010">
    <property type="protein sequence ID" value="NDY84228.1"/>
    <property type="molecule type" value="Genomic_DNA"/>
</dbReference>
<evidence type="ECO:0000256" key="17">
    <source>
        <dbReference type="RuleBase" id="RU003476"/>
    </source>
</evidence>
<dbReference type="GO" id="GO:0044716">
    <property type="term" value="F:8-oxo-GDP phosphatase activity"/>
    <property type="evidence" value="ECO:0007669"/>
    <property type="project" value="TreeGrafter"/>
</dbReference>
<keyword evidence="3" id="KW-0515">Mutator protein</keyword>
<evidence type="ECO:0000256" key="13">
    <source>
        <dbReference type="ARBA" id="ARBA00040794"/>
    </source>
</evidence>
<dbReference type="GO" id="GO:0044715">
    <property type="term" value="F:8-oxo-dGDP phosphatase activity"/>
    <property type="evidence" value="ECO:0007669"/>
    <property type="project" value="TreeGrafter"/>
</dbReference>
<keyword evidence="5" id="KW-0479">Metal-binding</keyword>
<dbReference type="PANTHER" id="PTHR47707:SF1">
    <property type="entry name" value="NUDIX HYDROLASE FAMILY PROTEIN"/>
    <property type="match status" value="1"/>
</dbReference>
<dbReference type="CDD" id="cd03425">
    <property type="entry name" value="NUDIX_MutT_NudA_like"/>
    <property type="match status" value="1"/>
</dbReference>
<dbReference type="CDD" id="cd00564">
    <property type="entry name" value="TMP_TenI"/>
    <property type="match status" value="1"/>
</dbReference>
<dbReference type="InterPro" id="IPR000086">
    <property type="entry name" value="NUDIX_hydrolase_dom"/>
</dbReference>
<evidence type="ECO:0000256" key="12">
    <source>
        <dbReference type="ARBA" id="ARBA00038905"/>
    </source>
</evidence>
<reference evidence="19" key="1">
    <citation type="submission" date="2020-02" db="EMBL/GenBank/DDBJ databases">
        <authorList>
            <person name="Chen W.-M."/>
        </authorList>
    </citation>
    <scope>NUCLEOTIDE SEQUENCE</scope>
    <source>
        <strain evidence="19">NBD-18</strain>
    </source>
</reference>
<feature type="domain" description="Nudix hydrolase" evidence="18">
    <location>
        <begin position="3"/>
        <end position="131"/>
    </location>
</feature>
<comment type="similarity">
    <text evidence="2 17">Belongs to the Nudix hydrolase family.</text>
</comment>
<keyword evidence="8" id="KW-0460">Magnesium</keyword>
<dbReference type="GO" id="GO:0006281">
    <property type="term" value="P:DNA repair"/>
    <property type="evidence" value="ECO:0007669"/>
    <property type="project" value="UniProtKB-KW"/>
</dbReference>
<keyword evidence="4" id="KW-0235">DNA replication</keyword>
<gene>
    <name evidence="19" type="ORF">G3I67_13425</name>
</gene>
<evidence type="ECO:0000256" key="10">
    <source>
        <dbReference type="ARBA" id="ARBA00035861"/>
    </source>
</evidence>
<name>A0A6B2R295_9BURK</name>
<keyword evidence="9" id="KW-0234">DNA repair</keyword>
<evidence type="ECO:0000256" key="16">
    <source>
        <dbReference type="ARBA" id="ARBA00042798"/>
    </source>
</evidence>
<dbReference type="AlphaFoldDB" id="A0A6B2R295"/>
<evidence type="ECO:0000256" key="9">
    <source>
        <dbReference type="ARBA" id="ARBA00023204"/>
    </source>
</evidence>
<evidence type="ECO:0000256" key="3">
    <source>
        <dbReference type="ARBA" id="ARBA00022457"/>
    </source>
</evidence>
<evidence type="ECO:0000313" key="19">
    <source>
        <dbReference type="EMBL" id="NDY84228.1"/>
    </source>
</evidence>
<dbReference type="RefSeq" id="WP_163656045.1">
    <property type="nucleotide sequence ID" value="NZ_JAAGRN010000010.1"/>
</dbReference>
<evidence type="ECO:0000259" key="18">
    <source>
        <dbReference type="PROSITE" id="PS51462"/>
    </source>
</evidence>
<keyword evidence="7 17" id="KW-0378">Hydrolase</keyword>
<protein>
    <recommendedName>
        <fullName evidence="13">8-oxo-dGTP diphosphatase</fullName>
        <ecNumber evidence="12">3.6.1.55</ecNumber>
    </recommendedName>
    <alternativeName>
        <fullName evidence="16">7,8-dihydro-8-oxoguanine-triphosphatase</fullName>
    </alternativeName>
    <alternativeName>
        <fullName evidence="15">Mutator protein MutT</fullName>
    </alternativeName>
    <alternativeName>
        <fullName evidence="14">dGTP pyrophosphohydrolase</fullName>
    </alternativeName>
</protein>
<dbReference type="Gene3D" id="3.20.20.70">
    <property type="entry name" value="Aldolase class I"/>
    <property type="match status" value="1"/>
</dbReference>
<dbReference type="PROSITE" id="PS00893">
    <property type="entry name" value="NUDIX_BOX"/>
    <property type="match status" value="1"/>
</dbReference>
<dbReference type="InterPro" id="IPR020476">
    <property type="entry name" value="Nudix_hydrolase"/>
</dbReference>
<accession>A0A6B2R295</accession>
<dbReference type="Pfam" id="PF02581">
    <property type="entry name" value="TMP-TENI"/>
    <property type="match status" value="1"/>
</dbReference>
<dbReference type="PROSITE" id="PS51462">
    <property type="entry name" value="NUDIX"/>
    <property type="match status" value="1"/>
</dbReference>
<dbReference type="GO" id="GO:0035539">
    <property type="term" value="F:8-oxo-7,8-dihydrodeoxyguanosine triphosphate pyrophosphatase activity"/>
    <property type="evidence" value="ECO:0007669"/>
    <property type="project" value="UniProtKB-EC"/>
</dbReference>
<proteinExistence type="inferred from homology"/>
<dbReference type="GO" id="GO:0009228">
    <property type="term" value="P:thiamine biosynthetic process"/>
    <property type="evidence" value="ECO:0007669"/>
    <property type="project" value="UniProtKB-KW"/>
</dbReference>
<evidence type="ECO:0000256" key="14">
    <source>
        <dbReference type="ARBA" id="ARBA00041592"/>
    </source>
</evidence>
<evidence type="ECO:0000256" key="4">
    <source>
        <dbReference type="ARBA" id="ARBA00022705"/>
    </source>
</evidence>
<comment type="cofactor">
    <cofactor evidence="1">
        <name>Mg(2+)</name>
        <dbReference type="ChEBI" id="CHEBI:18420"/>
    </cofactor>
</comment>
<evidence type="ECO:0000256" key="1">
    <source>
        <dbReference type="ARBA" id="ARBA00001946"/>
    </source>
</evidence>
<dbReference type="PRINTS" id="PR00502">
    <property type="entry name" value="NUDIXFAMILY"/>
</dbReference>
<evidence type="ECO:0000256" key="6">
    <source>
        <dbReference type="ARBA" id="ARBA00022763"/>
    </source>
</evidence>
<dbReference type="SUPFAM" id="SSF55811">
    <property type="entry name" value="Nudix"/>
    <property type="match status" value="1"/>
</dbReference>
<dbReference type="Pfam" id="PF00293">
    <property type="entry name" value="NUDIX"/>
    <property type="match status" value="1"/>
</dbReference>
<dbReference type="InterPro" id="IPR020084">
    <property type="entry name" value="NUDIX_hydrolase_CS"/>
</dbReference>
<evidence type="ECO:0000256" key="11">
    <source>
        <dbReference type="ARBA" id="ARBA00036904"/>
    </source>
</evidence>
<organism evidence="19">
    <name type="scientific">Sheuella amnicola</name>
    <dbReference type="NCBI Taxonomy" id="2707330"/>
    <lineage>
        <taxon>Bacteria</taxon>
        <taxon>Pseudomonadati</taxon>
        <taxon>Pseudomonadota</taxon>
        <taxon>Betaproteobacteria</taxon>
        <taxon>Burkholderiales</taxon>
        <taxon>Alcaligenaceae</taxon>
        <taxon>Sheuella</taxon>
    </lineage>
</organism>
<dbReference type="Gene3D" id="3.90.79.10">
    <property type="entry name" value="Nucleoside Triphosphate Pyrophosphohydrolase"/>
    <property type="match status" value="1"/>
</dbReference>
<dbReference type="NCBIfam" id="NF006530">
    <property type="entry name" value="PRK08999.1"/>
    <property type="match status" value="1"/>
</dbReference>
<dbReference type="EC" id="3.6.1.55" evidence="12"/>
<dbReference type="PANTHER" id="PTHR47707">
    <property type="entry name" value="8-OXO-DGTP DIPHOSPHATASE"/>
    <property type="match status" value="1"/>
</dbReference>
<evidence type="ECO:0000256" key="5">
    <source>
        <dbReference type="ARBA" id="ARBA00022723"/>
    </source>
</evidence>
<evidence type="ECO:0000256" key="8">
    <source>
        <dbReference type="ARBA" id="ARBA00022842"/>
    </source>
</evidence>
<evidence type="ECO:0000256" key="15">
    <source>
        <dbReference type="ARBA" id="ARBA00041979"/>
    </source>
</evidence>
<dbReference type="GO" id="GO:0046872">
    <property type="term" value="F:metal ion binding"/>
    <property type="evidence" value="ECO:0007669"/>
    <property type="project" value="UniProtKB-KW"/>
</dbReference>